<dbReference type="InterPro" id="IPR046232">
    <property type="entry name" value="DUF6265"/>
</dbReference>
<evidence type="ECO:0000313" key="4">
    <source>
        <dbReference type="Proteomes" id="UP000218784"/>
    </source>
</evidence>
<sequence length="161" mass="17394">MKRAAAACAVLLAATAAAPAPRSLDDLSWMTGHWLECTPRGEAMETWSDARGGVMLGFSKSIRGTRTDWELARIEPRPEGIVFATSPKGQPAATFAAVSITTGEALFEARDHDFPQRVIYRRDGDRLTGRIEGTIAGKPRAVEWHYRRAAPGEACPAAASQ</sequence>
<reference evidence="3 4" key="1">
    <citation type="submission" date="2017-09" db="EMBL/GenBank/DDBJ databases">
        <title>Sphingomonas ginsenosidimutans KACC 14949, whole genome shotgun sequence.</title>
        <authorList>
            <person name="Feng G."/>
            <person name="Zhu H."/>
        </authorList>
    </citation>
    <scope>NUCLEOTIDE SEQUENCE [LARGE SCALE GENOMIC DNA]</scope>
    <source>
        <strain evidence="3 4">KACC 14949</strain>
    </source>
</reference>
<evidence type="ECO:0000259" key="2">
    <source>
        <dbReference type="Pfam" id="PF19780"/>
    </source>
</evidence>
<protein>
    <recommendedName>
        <fullName evidence="2">DUF6265 domain-containing protein</fullName>
    </recommendedName>
</protein>
<feature type="domain" description="DUF6265" evidence="2">
    <location>
        <begin position="28"/>
        <end position="132"/>
    </location>
</feature>
<feature type="chain" id="PRO_5013150396" description="DUF6265 domain-containing protein" evidence="1">
    <location>
        <begin position="20"/>
        <end position="161"/>
    </location>
</feature>
<comment type="caution">
    <text evidence="3">The sequence shown here is derived from an EMBL/GenBank/DDBJ whole genome shotgun (WGS) entry which is preliminary data.</text>
</comment>
<organism evidence="3 4">
    <name type="scientific">Sphingomonas ginsenosidimutans</name>
    <dbReference type="NCBI Taxonomy" id="862134"/>
    <lineage>
        <taxon>Bacteria</taxon>
        <taxon>Pseudomonadati</taxon>
        <taxon>Pseudomonadota</taxon>
        <taxon>Alphaproteobacteria</taxon>
        <taxon>Sphingomonadales</taxon>
        <taxon>Sphingomonadaceae</taxon>
        <taxon>Sphingomonas</taxon>
    </lineage>
</organism>
<name>A0A2A4HVW1_9SPHN</name>
<dbReference type="EMBL" id="NWVD01000005">
    <property type="protein sequence ID" value="PCG08500.1"/>
    <property type="molecule type" value="Genomic_DNA"/>
</dbReference>
<evidence type="ECO:0000313" key="3">
    <source>
        <dbReference type="EMBL" id="PCG08500.1"/>
    </source>
</evidence>
<accession>A0A2A4HVW1</accession>
<dbReference type="Pfam" id="PF19780">
    <property type="entry name" value="DUF6265"/>
    <property type="match status" value="1"/>
</dbReference>
<gene>
    <name evidence="3" type="ORF">COA17_12545</name>
</gene>
<keyword evidence="4" id="KW-1185">Reference proteome</keyword>
<evidence type="ECO:0000256" key="1">
    <source>
        <dbReference type="SAM" id="SignalP"/>
    </source>
</evidence>
<proteinExistence type="predicted"/>
<keyword evidence="1" id="KW-0732">Signal</keyword>
<dbReference type="Proteomes" id="UP000218784">
    <property type="component" value="Unassembled WGS sequence"/>
</dbReference>
<dbReference type="AlphaFoldDB" id="A0A2A4HVW1"/>
<dbReference type="RefSeq" id="WP_096612885.1">
    <property type="nucleotide sequence ID" value="NZ_NWVD01000005.1"/>
</dbReference>
<feature type="signal peptide" evidence="1">
    <location>
        <begin position="1"/>
        <end position="19"/>
    </location>
</feature>